<evidence type="ECO:0000256" key="1">
    <source>
        <dbReference type="SAM" id="MobiDB-lite"/>
    </source>
</evidence>
<comment type="caution">
    <text evidence="3">The sequence shown here is derived from an EMBL/GenBank/DDBJ whole genome shotgun (WGS) entry which is preliminary data.</text>
</comment>
<feature type="region of interest" description="Disordered" evidence="1">
    <location>
        <begin position="417"/>
        <end position="478"/>
    </location>
</feature>
<name>A0A4U1JBX7_9BACT</name>
<evidence type="ECO:0008006" key="5">
    <source>
        <dbReference type="Google" id="ProtNLM"/>
    </source>
</evidence>
<reference evidence="3 4" key="1">
    <citation type="submission" date="2019-04" db="EMBL/GenBank/DDBJ databases">
        <authorList>
            <person name="Li Y."/>
            <person name="Wang J."/>
        </authorList>
    </citation>
    <scope>NUCLEOTIDE SEQUENCE [LARGE SCALE GENOMIC DNA]</scope>
    <source>
        <strain evidence="3 4">DSM 14668</strain>
    </source>
</reference>
<evidence type="ECO:0000313" key="4">
    <source>
        <dbReference type="Proteomes" id="UP000309215"/>
    </source>
</evidence>
<feature type="signal peptide" evidence="2">
    <location>
        <begin position="1"/>
        <end position="29"/>
    </location>
</feature>
<dbReference type="Gene3D" id="3.30.1910.20">
    <property type="entry name" value="asparaginyl-tRNA synthetase, N-terminal domain"/>
    <property type="match status" value="1"/>
</dbReference>
<organism evidence="3 4">
    <name type="scientific">Polyangium fumosum</name>
    <dbReference type="NCBI Taxonomy" id="889272"/>
    <lineage>
        <taxon>Bacteria</taxon>
        <taxon>Pseudomonadati</taxon>
        <taxon>Myxococcota</taxon>
        <taxon>Polyangia</taxon>
        <taxon>Polyangiales</taxon>
        <taxon>Polyangiaceae</taxon>
        <taxon>Polyangium</taxon>
    </lineage>
</organism>
<proteinExistence type="predicted"/>
<feature type="region of interest" description="Disordered" evidence="1">
    <location>
        <begin position="248"/>
        <end position="328"/>
    </location>
</feature>
<protein>
    <recommendedName>
        <fullName evidence="5">DUF1565 domain-containing protein</fullName>
    </recommendedName>
</protein>
<dbReference type="RefSeq" id="WP_136930157.1">
    <property type="nucleotide sequence ID" value="NZ_SSMQ01000016.1"/>
</dbReference>
<keyword evidence="2" id="KW-0732">Signal</keyword>
<keyword evidence="4" id="KW-1185">Reference proteome</keyword>
<feature type="compositionally biased region" description="Gly residues" evidence="1">
    <location>
        <begin position="417"/>
        <end position="442"/>
    </location>
</feature>
<dbReference type="EMBL" id="SSMQ01000016">
    <property type="protein sequence ID" value="TKD07561.1"/>
    <property type="molecule type" value="Genomic_DNA"/>
</dbReference>
<sequence length="516" mass="48595">MRTRHTTIASLGIVIAAGFLQMAGCSADADDCSVINVCSEEGNPFVVGPPPGCTDSPSSNPDVIKTECAFFVSGSKGDDKGAGTEAAPFKTLAVAVEAARKNKARVYACGDYAERVDVPAGVSIFGGFDCQDAEWRYDASKKARINPPAPATPEEVQASLRVAGSKATQLEDLRIEAANATLPGGSAIAVIVDGVTVDFIRTDLIAGNGAAGAQGETPTVHIGPTTPADADNDLIRGNNGQVACMGGDEGNPGGDVKDNSICSESSGGKGGNGRTAVGDAGGDGIPAPNPNPTNKGAGGLGDTGAGDCELGQPGANGTVGSDGAGAMEDGALDASKGYIGASGLPGNKGTVGQGGGGGGGSKGKPGCFGASGGGGGAGGCGGNGGLGGMAGGSSIAIVSIGATLSFDSVDITTGSGGRGGDGGFGQLGGVGGNGGNGGGGAPTGAPTPPGCNGGKGGNGGNGGSGGGGRGGHSIGIAHKGGMVSDMGVTIMNGSPGAGGSGGNAAAGLNPMTQAFP</sequence>
<feature type="compositionally biased region" description="Gly residues" evidence="1">
    <location>
        <begin position="267"/>
        <end position="284"/>
    </location>
</feature>
<feature type="chain" id="PRO_5020812397" description="DUF1565 domain-containing protein" evidence="2">
    <location>
        <begin position="30"/>
        <end position="516"/>
    </location>
</feature>
<accession>A0A4U1JBX7</accession>
<feature type="compositionally biased region" description="Gly residues" evidence="1">
    <location>
        <begin position="451"/>
        <end position="473"/>
    </location>
</feature>
<dbReference type="PRINTS" id="PR01228">
    <property type="entry name" value="EGGSHELL"/>
</dbReference>
<evidence type="ECO:0000313" key="3">
    <source>
        <dbReference type="EMBL" id="TKD07561.1"/>
    </source>
</evidence>
<dbReference type="AlphaFoldDB" id="A0A4U1JBX7"/>
<evidence type="ECO:0000256" key="2">
    <source>
        <dbReference type="SAM" id="SignalP"/>
    </source>
</evidence>
<gene>
    <name evidence="3" type="ORF">E8A74_17495</name>
</gene>
<dbReference type="OrthoDB" id="5522089at2"/>
<dbReference type="Proteomes" id="UP000309215">
    <property type="component" value="Unassembled WGS sequence"/>
</dbReference>